<dbReference type="PROSITE" id="PS00086">
    <property type="entry name" value="CYTOCHROME_P450"/>
    <property type="match status" value="1"/>
</dbReference>
<keyword evidence="4" id="KW-1185">Reference proteome</keyword>
<reference evidence="3 4" key="1">
    <citation type="submission" date="2022-06" db="EMBL/GenBank/DDBJ databases">
        <title>Draft genome sequence of type strain Streptomyces rubrisoli DSM 42083.</title>
        <authorList>
            <person name="Duangmal K."/>
            <person name="Klaysubun C."/>
        </authorList>
    </citation>
    <scope>NUCLEOTIDE SEQUENCE [LARGE SCALE GENOMIC DNA]</scope>
    <source>
        <strain evidence="3 4">DSM 42083</strain>
    </source>
</reference>
<dbReference type="Proteomes" id="UP001206206">
    <property type="component" value="Unassembled WGS sequence"/>
</dbReference>
<evidence type="ECO:0000256" key="1">
    <source>
        <dbReference type="ARBA" id="ARBA00010617"/>
    </source>
</evidence>
<proteinExistence type="inferred from homology"/>
<dbReference type="InterPro" id="IPR036396">
    <property type="entry name" value="Cyt_P450_sf"/>
</dbReference>
<keyword evidence="2" id="KW-0408">Iron</keyword>
<comment type="caution">
    <text evidence="3">The sequence shown here is derived from an EMBL/GenBank/DDBJ whole genome shotgun (WGS) entry which is preliminary data.</text>
</comment>
<evidence type="ECO:0000313" key="3">
    <source>
        <dbReference type="EMBL" id="MCQ4043126.1"/>
    </source>
</evidence>
<dbReference type="PRINTS" id="PR00359">
    <property type="entry name" value="BP450"/>
</dbReference>
<dbReference type="InterPro" id="IPR002397">
    <property type="entry name" value="Cyt_P450_B"/>
</dbReference>
<sequence length="404" mass="44265">MGEHEVIDLAALGEDFVRDPYPVYAALRERGPVHRVRIPEGAEAWLVVGYEAGRAALTDPRLSKQWKMAAADFPLTSPAAGPHMLNSDPPDHARLRKLVVREFTTRRVQGLAPRVQEITDGLLDTMLTAPDGRTDLVESLSFPLPISVICELLGVPTLDRVAFRDWSNTALSATDPAVRSAAAQELTGYLERLLDGKRRHPGDDLMSALIRTTDEDGDRLSPDELRGTAWLLLVAGHETTVNLISNGVLALLTHPGQLAALRADFTLIDNAVEEMLRWDGPVETPTYRFTTEPCEVGGTVIPGDGQLVLVALADADRDPDRFPEPNRFDIRRPAGGHIAFGHGIHYCLGAPLARLEARIAIRTLLERCPDLALDADPAALAWRDGMLIRGPRRLPVRFTPDGRS</sequence>
<dbReference type="Gene3D" id="1.10.630.10">
    <property type="entry name" value="Cytochrome P450"/>
    <property type="match status" value="1"/>
</dbReference>
<dbReference type="PANTHER" id="PTHR46696">
    <property type="entry name" value="P450, PUTATIVE (EUROFUNG)-RELATED"/>
    <property type="match status" value="1"/>
</dbReference>
<dbReference type="InterPro" id="IPR001128">
    <property type="entry name" value="Cyt_P450"/>
</dbReference>
<protein>
    <submittedName>
        <fullName evidence="3">Cytochrome P450</fullName>
    </submittedName>
</protein>
<gene>
    <name evidence="3" type="ORF">NON19_14090</name>
</gene>
<dbReference type="RefSeq" id="WP_255927947.1">
    <property type="nucleotide sequence ID" value="NZ_JANFNH010000012.1"/>
</dbReference>
<dbReference type="Pfam" id="PF00067">
    <property type="entry name" value="p450"/>
    <property type="match status" value="1"/>
</dbReference>
<dbReference type="InterPro" id="IPR017972">
    <property type="entry name" value="Cyt_P450_CS"/>
</dbReference>
<dbReference type="EMBL" id="JANFNH010000012">
    <property type="protein sequence ID" value="MCQ4043126.1"/>
    <property type="molecule type" value="Genomic_DNA"/>
</dbReference>
<evidence type="ECO:0000313" key="4">
    <source>
        <dbReference type="Proteomes" id="UP001206206"/>
    </source>
</evidence>
<evidence type="ECO:0000256" key="2">
    <source>
        <dbReference type="RuleBase" id="RU000461"/>
    </source>
</evidence>
<keyword evidence="2" id="KW-0503">Monooxygenase</keyword>
<accession>A0ABT1PE96</accession>
<comment type="similarity">
    <text evidence="1 2">Belongs to the cytochrome P450 family.</text>
</comment>
<dbReference type="SUPFAM" id="SSF48264">
    <property type="entry name" value="Cytochrome P450"/>
    <property type="match status" value="1"/>
</dbReference>
<dbReference type="PANTHER" id="PTHR46696:SF1">
    <property type="entry name" value="CYTOCHROME P450 YJIB-RELATED"/>
    <property type="match status" value="1"/>
</dbReference>
<keyword evidence="2" id="KW-0479">Metal-binding</keyword>
<dbReference type="CDD" id="cd11029">
    <property type="entry name" value="CYP107-like"/>
    <property type="match status" value="1"/>
</dbReference>
<keyword evidence="2" id="KW-0560">Oxidoreductase</keyword>
<keyword evidence="2" id="KW-0349">Heme</keyword>
<organism evidence="3 4">
    <name type="scientific">Streptantibioticus rubrisoli</name>
    <dbReference type="NCBI Taxonomy" id="1387313"/>
    <lineage>
        <taxon>Bacteria</taxon>
        <taxon>Bacillati</taxon>
        <taxon>Actinomycetota</taxon>
        <taxon>Actinomycetes</taxon>
        <taxon>Kitasatosporales</taxon>
        <taxon>Streptomycetaceae</taxon>
        <taxon>Streptantibioticus</taxon>
    </lineage>
</organism>
<name>A0ABT1PE96_9ACTN</name>